<dbReference type="Pfam" id="PF00925">
    <property type="entry name" value="GTP_cyclohydro2"/>
    <property type="match status" value="1"/>
</dbReference>
<comment type="pathway">
    <text evidence="1">Cofactor biosynthesis; riboflavin biosynthesis.</text>
</comment>
<dbReference type="InterPro" id="IPR032677">
    <property type="entry name" value="GTP_cyclohydro_II"/>
</dbReference>
<dbReference type="InterPro" id="IPR000926">
    <property type="entry name" value="RibA"/>
</dbReference>
<keyword evidence="5" id="KW-0547">Nucleotide-binding</keyword>
<evidence type="ECO:0000259" key="10">
    <source>
        <dbReference type="Pfam" id="PF00925"/>
    </source>
</evidence>
<organism evidence="11 12">
    <name type="scientific">Tetradesmus obliquus</name>
    <name type="common">Green alga</name>
    <name type="synonym">Acutodesmus obliquus</name>
    <dbReference type="NCBI Taxonomy" id="3088"/>
    <lineage>
        <taxon>Eukaryota</taxon>
        <taxon>Viridiplantae</taxon>
        <taxon>Chlorophyta</taxon>
        <taxon>core chlorophytes</taxon>
        <taxon>Chlorophyceae</taxon>
        <taxon>CS clade</taxon>
        <taxon>Sphaeropleales</taxon>
        <taxon>Scenedesmaceae</taxon>
        <taxon>Tetradesmus</taxon>
    </lineage>
</organism>
<dbReference type="InterPro" id="IPR036144">
    <property type="entry name" value="RibA-like_sf"/>
</dbReference>
<feature type="compositionally biased region" description="Low complexity" evidence="9">
    <location>
        <begin position="335"/>
        <end position="344"/>
    </location>
</feature>
<evidence type="ECO:0000256" key="6">
    <source>
        <dbReference type="ARBA" id="ARBA00022801"/>
    </source>
</evidence>
<dbReference type="SUPFAM" id="SSF142695">
    <property type="entry name" value="RibA-like"/>
    <property type="match status" value="1"/>
</dbReference>
<gene>
    <name evidence="11" type="ORF">OEZ85_010142</name>
</gene>
<dbReference type="Proteomes" id="UP001244341">
    <property type="component" value="Chromosome 2b"/>
</dbReference>
<dbReference type="PANTHER" id="PTHR21327">
    <property type="entry name" value="GTP CYCLOHYDROLASE II-RELATED"/>
    <property type="match status" value="1"/>
</dbReference>
<feature type="compositionally biased region" description="Low complexity" evidence="9">
    <location>
        <begin position="352"/>
        <end position="365"/>
    </location>
</feature>
<keyword evidence="7" id="KW-0342">GTP-binding</keyword>
<evidence type="ECO:0000256" key="1">
    <source>
        <dbReference type="ARBA" id="ARBA00005104"/>
    </source>
</evidence>
<evidence type="ECO:0000313" key="12">
    <source>
        <dbReference type="Proteomes" id="UP001244341"/>
    </source>
</evidence>
<dbReference type="EMBL" id="CP126209">
    <property type="protein sequence ID" value="WIA09929.1"/>
    <property type="molecule type" value="Genomic_DNA"/>
</dbReference>
<reference evidence="11 12" key="1">
    <citation type="submission" date="2023-05" db="EMBL/GenBank/DDBJ databases">
        <title>A 100% complete, gapless, phased diploid assembly of the Scenedesmus obliquus UTEX 3031 genome.</title>
        <authorList>
            <person name="Biondi T.C."/>
            <person name="Hanschen E.R."/>
            <person name="Kwon T."/>
            <person name="Eng W."/>
            <person name="Kruse C.P.S."/>
            <person name="Koehler S.I."/>
            <person name="Kunde Y."/>
            <person name="Gleasner C.D."/>
            <person name="You Mak K.T."/>
            <person name="Polle J."/>
            <person name="Hovde B.T."/>
            <person name="Starkenburg S.R."/>
        </authorList>
    </citation>
    <scope>NUCLEOTIDE SEQUENCE [LARGE SCALE GENOMIC DNA]</scope>
    <source>
        <strain evidence="11 12">DOE0152z</strain>
    </source>
</reference>
<evidence type="ECO:0000256" key="5">
    <source>
        <dbReference type="ARBA" id="ARBA00022741"/>
    </source>
</evidence>
<dbReference type="PANTHER" id="PTHR21327:SF47">
    <property type="entry name" value="GTP CYCLOHYDROLASE II DOMAIN-CONTAINING PROTEIN"/>
    <property type="match status" value="1"/>
</dbReference>
<evidence type="ECO:0000256" key="8">
    <source>
        <dbReference type="ARBA" id="ARBA00049295"/>
    </source>
</evidence>
<keyword evidence="12" id="KW-1185">Reference proteome</keyword>
<dbReference type="CDD" id="cd00641">
    <property type="entry name" value="GTP_cyclohydro2"/>
    <property type="match status" value="1"/>
</dbReference>
<keyword evidence="4" id="KW-0686">Riboflavin biosynthesis</keyword>
<protein>
    <recommendedName>
        <fullName evidence="3">GTP cyclohydrolase II</fullName>
        <ecNumber evidence="3">3.5.4.25</ecNumber>
    </recommendedName>
</protein>
<comment type="similarity">
    <text evidence="2">In the C-terminal section; belongs to the GTP cyclohydrolase II family.</text>
</comment>
<evidence type="ECO:0000256" key="9">
    <source>
        <dbReference type="SAM" id="MobiDB-lite"/>
    </source>
</evidence>
<feature type="region of interest" description="Disordered" evidence="9">
    <location>
        <begin position="288"/>
        <end position="365"/>
    </location>
</feature>
<evidence type="ECO:0000256" key="3">
    <source>
        <dbReference type="ARBA" id="ARBA00012762"/>
    </source>
</evidence>
<dbReference type="NCBIfam" id="NF001591">
    <property type="entry name" value="PRK00393.1"/>
    <property type="match status" value="1"/>
</dbReference>
<evidence type="ECO:0000256" key="7">
    <source>
        <dbReference type="ARBA" id="ARBA00023134"/>
    </source>
</evidence>
<evidence type="ECO:0000313" key="11">
    <source>
        <dbReference type="EMBL" id="WIA09929.1"/>
    </source>
</evidence>
<evidence type="ECO:0000256" key="4">
    <source>
        <dbReference type="ARBA" id="ARBA00022619"/>
    </source>
</evidence>
<name>A0ABY8TLC9_TETOB</name>
<dbReference type="EC" id="3.5.4.25" evidence="3"/>
<proteinExistence type="inferred from homology"/>
<evidence type="ECO:0000256" key="2">
    <source>
        <dbReference type="ARBA" id="ARBA00008976"/>
    </source>
</evidence>
<dbReference type="Gene3D" id="3.40.50.10990">
    <property type="entry name" value="GTP cyclohydrolase II"/>
    <property type="match status" value="1"/>
</dbReference>
<dbReference type="HAMAP" id="MF_00179">
    <property type="entry name" value="RibA"/>
    <property type="match status" value="1"/>
</dbReference>
<keyword evidence="6" id="KW-0378">Hydrolase</keyword>
<accession>A0ABY8TLC9</accession>
<feature type="domain" description="GTP cyclohydrolase II" evidence="10">
    <location>
        <begin position="31"/>
        <end position="198"/>
    </location>
</feature>
<comment type="catalytic activity">
    <reaction evidence="8">
        <text>GTP + 4 H2O = 2,5-diamino-6-hydroxy-4-(5-phosphoribosylamino)-pyrimidine + formate + 2 phosphate + 3 H(+)</text>
        <dbReference type="Rhea" id="RHEA:23704"/>
        <dbReference type="ChEBI" id="CHEBI:15377"/>
        <dbReference type="ChEBI" id="CHEBI:15378"/>
        <dbReference type="ChEBI" id="CHEBI:15740"/>
        <dbReference type="ChEBI" id="CHEBI:37565"/>
        <dbReference type="ChEBI" id="CHEBI:43474"/>
        <dbReference type="ChEBI" id="CHEBI:58614"/>
        <dbReference type="EC" id="3.5.4.25"/>
    </reaction>
</comment>
<sequence>MSDQAGISASSAGASKSAPIREDLVKTRFIAETLLPTRHGNFRLRGYKHSLDGGITFTEPTAIICGEVEGRSDVPVRVHDACFTSEVLGSLKCDCAEQLELALKFIQAQGVGMVIYLQQEGRGIGLANKIAAYALQEQGLDTVDANRALGLPDDCREYTSVRNILRDLGVRSVQLMTNNPRKLGVLGQLGVAISGRIPCQVQAGEHNQGYLDAKRTRMHHLLTPAGAPLSADTMLLCTDACLDCAPTPLRPPPLLATTFEQGYLSAKRERMDHLLDGSWCYWNHDGEPSQPSSAALSEGGMGLPQGLQDAKGSSSSPALASHTVAMDEDDDGGDDSSSSSSSSSQSAVLINGSSSSSSSSSGGAV</sequence>